<evidence type="ECO:0000256" key="6">
    <source>
        <dbReference type="ARBA" id="ARBA00022989"/>
    </source>
</evidence>
<feature type="transmembrane region" description="Helical" evidence="10">
    <location>
        <begin position="405"/>
        <end position="428"/>
    </location>
</feature>
<dbReference type="GO" id="GO:0005886">
    <property type="term" value="C:plasma membrane"/>
    <property type="evidence" value="ECO:0007669"/>
    <property type="project" value="UniProtKB-SubCell"/>
</dbReference>
<feature type="transmembrane region" description="Helical" evidence="10">
    <location>
        <begin position="434"/>
        <end position="456"/>
    </location>
</feature>
<evidence type="ECO:0000256" key="8">
    <source>
        <dbReference type="ARBA" id="ARBA00023136"/>
    </source>
</evidence>
<dbReference type="GO" id="GO:0042910">
    <property type="term" value="F:xenobiotic transmembrane transporter activity"/>
    <property type="evidence" value="ECO:0007669"/>
    <property type="project" value="InterPro"/>
</dbReference>
<keyword evidence="7" id="KW-0406">Ion transport</keyword>
<sequence>MATQQRIKRQESRSGLQARFYSDKMLWALFLPLMAEQFLKYSLGIADSMMVSGIGEAAISGVSLIDFVISLFNSLFSALAIGGSIVASQYLGKGMKGQAGIASVQLIWLSGALSVLTTCGIYLLRPFILGRLFGDLAPEVELNAGIYLDITALSLPFLAVYSAGAAIFRCAGNTVLPMKIMIGANLLNVGGNALLIYALDMEVAGAAWATLISRILSAVLVIAFLVKARIPFMQDARLHSLASAFSTEYRGSVGKILKVGMPYSFENGMFYLGRVLVLAMVAAAGTSALAANSVAGTIILFQVLPGMAIVAGMPVVIAHCVGAGDYVQARFYNKKILGYTYLCLLASCVLVVAALPLTLRIYGLPEQTSAWIREIVWLHALFTVLFWPLCYVLPTTFRAAGDVRFPMWTSILSMIFCRLLFSYLFGIVLEGGVVGIWLGMFVDWVVKAVVFVFRYFSGKWTRFRLIRPEETVPFNPNRPLDFG</sequence>
<keyword evidence="2" id="KW-0813">Transport</keyword>
<dbReference type="InterPro" id="IPR050222">
    <property type="entry name" value="MATE_MdtK"/>
</dbReference>
<feature type="transmembrane region" description="Helical" evidence="10">
    <location>
        <begin position="307"/>
        <end position="327"/>
    </location>
</feature>
<feature type="transmembrane region" description="Helical" evidence="10">
    <location>
        <begin position="375"/>
        <end position="393"/>
    </location>
</feature>
<dbReference type="GO" id="GO:0015297">
    <property type="term" value="F:antiporter activity"/>
    <property type="evidence" value="ECO:0007669"/>
    <property type="project" value="UniProtKB-KW"/>
</dbReference>
<evidence type="ECO:0000256" key="2">
    <source>
        <dbReference type="ARBA" id="ARBA00022448"/>
    </source>
</evidence>
<accession>A0A9D9H3C9</accession>
<keyword evidence="6 10" id="KW-1133">Transmembrane helix</keyword>
<evidence type="ECO:0000256" key="9">
    <source>
        <dbReference type="ARBA" id="ARBA00031636"/>
    </source>
</evidence>
<dbReference type="Pfam" id="PF01554">
    <property type="entry name" value="MatE"/>
    <property type="match status" value="2"/>
</dbReference>
<evidence type="ECO:0000256" key="7">
    <source>
        <dbReference type="ARBA" id="ARBA00023065"/>
    </source>
</evidence>
<dbReference type="NCBIfam" id="TIGR00797">
    <property type="entry name" value="matE"/>
    <property type="match status" value="1"/>
</dbReference>
<reference evidence="11" key="1">
    <citation type="submission" date="2020-10" db="EMBL/GenBank/DDBJ databases">
        <authorList>
            <person name="Gilroy R."/>
        </authorList>
    </citation>
    <scope>NUCLEOTIDE SEQUENCE</scope>
    <source>
        <strain evidence="11">2889</strain>
    </source>
</reference>
<keyword evidence="4" id="KW-1003">Cell membrane</keyword>
<feature type="transmembrane region" description="Helical" evidence="10">
    <location>
        <begin position="99"/>
        <end position="124"/>
    </location>
</feature>
<feature type="transmembrane region" description="Helical" evidence="10">
    <location>
        <begin position="275"/>
        <end position="301"/>
    </location>
</feature>
<feature type="transmembrane region" description="Helical" evidence="10">
    <location>
        <begin position="59"/>
        <end position="87"/>
    </location>
</feature>
<keyword evidence="8 10" id="KW-0472">Membrane</keyword>
<evidence type="ECO:0000256" key="10">
    <source>
        <dbReference type="SAM" id="Phobius"/>
    </source>
</evidence>
<keyword evidence="3" id="KW-0050">Antiport</keyword>
<dbReference type="InterPro" id="IPR048279">
    <property type="entry name" value="MdtK-like"/>
</dbReference>
<feature type="transmembrane region" description="Helical" evidence="10">
    <location>
        <begin position="205"/>
        <end position="226"/>
    </location>
</feature>
<comment type="subcellular location">
    <subcellularLocation>
        <location evidence="1">Cell membrane</location>
        <topology evidence="1">Multi-pass membrane protein</topology>
    </subcellularLocation>
</comment>
<reference evidence="11" key="2">
    <citation type="journal article" date="2021" name="PeerJ">
        <title>Extensive microbial diversity within the chicken gut microbiome revealed by metagenomics and culture.</title>
        <authorList>
            <person name="Gilroy R."/>
            <person name="Ravi A."/>
            <person name="Getino M."/>
            <person name="Pursley I."/>
            <person name="Horton D.L."/>
            <person name="Alikhan N.F."/>
            <person name="Baker D."/>
            <person name="Gharbi K."/>
            <person name="Hall N."/>
            <person name="Watson M."/>
            <person name="Adriaenssens E.M."/>
            <person name="Foster-Nyarko E."/>
            <person name="Jarju S."/>
            <person name="Secka A."/>
            <person name="Antonio M."/>
            <person name="Oren A."/>
            <person name="Chaudhuri R.R."/>
            <person name="La Ragione R."/>
            <person name="Hildebrand F."/>
            <person name="Pallen M.J."/>
        </authorList>
    </citation>
    <scope>NUCLEOTIDE SEQUENCE</scope>
    <source>
        <strain evidence="11">2889</strain>
    </source>
</reference>
<gene>
    <name evidence="11" type="ORF">IAB08_08055</name>
</gene>
<proteinExistence type="predicted"/>
<evidence type="ECO:0000313" key="11">
    <source>
        <dbReference type="EMBL" id="MBO8433223.1"/>
    </source>
</evidence>
<evidence type="ECO:0000256" key="1">
    <source>
        <dbReference type="ARBA" id="ARBA00004651"/>
    </source>
</evidence>
<feature type="transmembrane region" description="Helical" evidence="10">
    <location>
        <begin position="144"/>
        <end position="168"/>
    </location>
</feature>
<protein>
    <recommendedName>
        <fullName evidence="9">Multidrug-efflux transporter</fullName>
    </recommendedName>
</protein>
<organism evidence="11 12">
    <name type="scientific">Candidatus Pullibacteroides excrementavium</name>
    <dbReference type="NCBI Taxonomy" id="2840905"/>
    <lineage>
        <taxon>Bacteria</taxon>
        <taxon>Pseudomonadati</taxon>
        <taxon>Bacteroidota</taxon>
        <taxon>Bacteroidia</taxon>
        <taxon>Bacteroidales</taxon>
        <taxon>Candidatus Pullibacteroides</taxon>
    </lineage>
</organism>
<dbReference type="Proteomes" id="UP000823612">
    <property type="component" value="Unassembled WGS sequence"/>
</dbReference>
<evidence type="ECO:0000313" key="12">
    <source>
        <dbReference type="Proteomes" id="UP000823612"/>
    </source>
</evidence>
<comment type="caution">
    <text evidence="11">The sequence shown here is derived from an EMBL/GenBank/DDBJ whole genome shotgun (WGS) entry which is preliminary data.</text>
</comment>
<dbReference type="CDD" id="cd13137">
    <property type="entry name" value="MATE_NorM_like"/>
    <property type="match status" value="1"/>
</dbReference>
<name>A0A9D9H3C9_9BACT</name>
<dbReference type="InterPro" id="IPR002528">
    <property type="entry name" value="MATE_fam"/>
</dbReference>
<dbReference type="GO" id="GO:0006811">
    <property type="term" value="P:monoatomic ion transport"/>
    <property type="evidence" value="ECO:0007669"/>
    <property type="project" value="UniProtKB-KW"/>
</dbReference>
<dbReference type="PIRSF" id="PIRSF006603">
    <property type="entry name" value="DinF"/>
    <property type="match status" value="1"/>
</dbReference>
<dbReference type="PANTHER" id="PTHR43298:SF2">
    <property type="entry name" value="FMN_FAD EXPORTER YEEO-RELATED"/>
    <property type="match status" value="1"/>
</dbReference>
<feature type="transmembrane region" description="Helical" evidence="10">
    <location>
        <begin position="180"/>
        <end position="199"/>
    </location>
</feature>
<dbReference type="EMBL" id="JADIMZ010000119">
    <property type="protein sequence ID" value="MBO8433223.1"/>
    <property type="molecule type" value="Genomic_DNA"/>
</dbReference>
<feature type="transmembrane region" description="Helical" evidence="10">
    <location>
        <begin position="339"/>
        <end position="363"/>
    </location>
</feature>
<dbReference type="PANTHER" id="PTHR43298">
    <property type="entry name" value="MULTIDRUG RESISTANCE PROTEIN NORM-RELATED"/>
    <property type="match status" value="1"/>
</dbReference>
<evidence type="ECO:0000256" key="5">
    <source>
        <dbReference type="ARBA" id="ARBA00022692"/>
    </source>
</evidence>
<keyword evidence="5 10" id="KW-0812">Transmembrane</keyword>
<evidence type="ECO:0000256" key="4">
    <source>
        <dbReference type="ARBA" id="ARBA00022475"/>
    </source>
</evidence>
<evidence type="ECO:0000256" key="3">
    <source>
        <dbReference type="ARBA" id="ARBA00022449"/>
    </source>
</evidence>
<feature type="transmembrane region" description="Helical" evidence="10">
    <location>
        <begin position="21"/>
        <end position="39"/>
    </location>
</feature>
<dbReference type="AlphaFoldDB" id="A0A9D9H3C9"/>